<comment type="caution">
    <text evidence="2">The sequence shown here is derived from an EMBL/GenBank/DDBJ whole genome shotgun (WGS) entry which is preliminary data.</text>
</comment>
<dbReference type="RefSeq" id="WP_307110876.1">
    <property type="nucleotide sequence ID" value="NZ_JAURUE010000001.1"/>
</dbReference>
<accession>A0ABT9KU10</accession>
<feature type="region of interest" description="Disordered" evidence="1">
    <location>
        <begin position="38"/>
        <end position="94"/>
    </location>
</feature>
<dbReference type="EMBL" id="JAURUE010000001">
    <property type="protein sequence ID" value="MDP9611615.1"/>
    <property type="molecule type" value="Genomic_DNA"/>
</dbReference>
<gene>
    <name evidence="2" type="ORF">JOF35_003892</name>
</gene>
<name>A0ABT9KU10_9ACTN</name>
<evidence type="ECO:0000313" key="3">
    <source>
        <dbReference type="Proteomes" id="UP001234880"/>
    </source>
</evidence>
<dbReference type="Proteomes" id="UP001234880">
    <property type="component" value="Unassembled WGS sequence"/>
</dbReference>
<evidence type="ECO:0000256" key="1">
    <source>
        <dbReference type="SAM" id="MobiDB-lite"/>
    </source>
</evidence>
<reference evidence="2 3" key="1">
    <citation type="submission" date="2023-07" db="EMBL/GenBank/DDBJ databases">
        <title>Sequencing the genomes of 1000 actinobacteria strains.</title>
        <authorList>
            <person name="Klenk H.-P."/>
        </authorList>
    </citation>
    <scope>NUCLEOTIDE SEQUENCE [LARGE SCALE GENOMIC DNA]</scope>
    <source>
        <strain evidence="2 3">DSM 41600</strain>
    </source>
</reference>
<organism evidence="2 3">
    <name type="scientific">Streptomyces demainii</name>
    <dbReference type="NCBI Taxonomy" id="588122"/>
    <lineage>
        <taxon>Bacteria</taxon>
        <taxon>Bacillati</taxon>
        <taxon>Actinomycetota</taxon>
        <taxon>Actinomycetes</taxon>
        <taxon>Kitasatosporales</taxon>
        <taxon>Streptomycetaceae</taxon>
        <taxon>Streptomyces</taxon>
    </lineage>
</organism>
<protein>
    <submittedName>
        <fullName evidence="2">Uncharacterized protein</fullName>
    </submittedName>
</protein>
<keyword evidence="3" id="KW-1185">Reference proteome</keyword>
<proteinExistence type="predicted"/>
<sequence length="94" mass="10148">MGWALVAFLTVALAGTVAYRGAALVLHRRSLAEWGTEWTETAPRWTTSPWPTAASGAVLPRRGSNRRRNATRSPVTPRTGRSSPVRPPNLGLNG</sequence>
<evidence type="ECO:0000313" key="2">
    <source>
        <dbReference type="EMBL" id="MDP9611615.1"/>
    </source>
</evidence>